<evidence type="ECO:0000256" key="1">
    <source>
        <dbReference type="ARBA" id="ARBA00022630"/>
    </source>
</evidence>
<comment type="caution">
    <text evidence="6">The sequence shown here is derived from an EMBL/GenBank/DDBJ whole genome shotgun (WGS) entry which is preliminary data.</text>
</comment>
<dbReference type="InterPro" id="IPR036661">
    <property type="entry name" value="Luciferase-like_sf"/>
</dbReference>
<keyword evidence="3" id="KW-0560">Oxidoreductase</keyword>
<dbReference type="PANTHER" id="PTHR42847:SF8">
    <property type="entry name" value="CONSERVED PROTEIN"/>
    <property type="match status" value="1"/>
</dbReference>
<evidence type="ECO:0000313" key="7">
    <source>
        <dbReference type="Proteomes" id="UP000635565"/>
    </source>
</evidence>
<name>A0ABQ3VB54_9CHLR</name>
<dbReference type="Pfam" id="PF00296">
    <property type="entry name" value="Bac_luciferase"/>
    <property type="match status" value="1"/>
</dbReference>
<evidence type="ECO:0000313" key="6">
    <source>
        <dbReference type="EMBL" id="GHO83122.1"/>
    </source>
</evidence>
<evidence type="ECO:0000256" key="4">
    <source>
        <dbReference type="ARBA" id="ARBA00023033"/>
    </source>
</evidence>
<dbReference type="InterPro" id="IPR011251">
    <property type="entry name" value="Luciferase-like_dom"/>
</dbReference>
<keyword evidence="7" id="KW-1185">Reference proteome</keyword>
<evidence type="ECO:0000259" key="5">
    <source>
        <dbReference type="Pfam" id="PF00296"/>
    </source>
</evidence>
<dbReference type="NCBIfam" id="TIGR03619">
    <property type="entry name" value="F420_Rv2161c"/>
    <property type="match status" value="1"/>
</dbReference>
<sequence>MMQHKSLHFGIKTAPTHATHEALLQVWQAADVLPIFEHAWLNDHLMSLGDHPTDPCLESWTLLAALAAHTQRLRVGVMVTDNTYRHPAILAKMAATIDIIAHGRLNFGIGTGWSEQEHRAYGITLPPPGERVRRLDEACELTRQLWTQPVVNFTGRYYQLHEAYCEPRPIQRPHPPFVIGAEGEQTLRVVARHADIWDCSVNTPEEYRHKSSVLDDACATIGRDPATIERSRHISVDPSDLHAAYEETRTFIDAGATHIIYHVPVPDPQGILHRLAKEVAEPLRAEYDKAGNQA</sequence>
<evidence type="ECO:0000256" key="2">
    <source>
        <dbReference type="ARBA" id="ARBA00022643"/>
    </source>
</evidence>
<dbReference type="Proteomes" id="UP000635565">
    <property type="component" value="Unassembled WGS sequence"/>
</dbReference>
<evidence type="ECO:0000256" key="3">
    <source>
        <dbReference type="ARBA" id="ARBA00023002"/>
    </source>
</evidence>
<dbReference type="InterPro" id="IPR050172">
    <property type="entry name" value="SsuD_RutA_monooxygenase"/>
</dbReference>
<keyword evidence="2" id="KW-0288">FMN</keyword>
<protein>
    <submittedName>
        <fullName evidence="6">LLM class F420-dependent oxidoreductase</fullName>
    </submittedName>
</protein>
<dbReference type="InterPro" id="IPR019921">
    <property type="entry name" value="Lucif-like_OxRdtase_Rv2161c"/>
</dbReference>
<dbReference type="InterPro" id="IPR019952">
    <property type="entry name" value="F420_OxRdatse_Rv1855c_pred"/>
</dbReference>
<dbReference type="Gene3D" id="3.20.20.30">
    <property type="entry name" value="Luciferase-like domain"/>
    <property type="match status" value="1"/>
</dbReference>
<feature type="domain" description="Luciferase-like" evidence="5">
    <location>
        <begin position="36"/>
        <end position="260"/>
    </location>
</feature>
<dbReference type="RefSeq" id="WP_201360769.1">
    <property type="nucleotide sequence ID" value="NZ_BNJJ01000003.1"/>
</dbReference>
<proteinExistence type="predicted"/>
<organism evidence="6 7">
    <name type="scientific">Dictyobacter formicarum</name>
    <dbReference type="NCBI Taxonomy" id="2778368"/>
    <lineage>
        <taxon>Bacteria</taxon>
        <taxon>Bacillati</taxon>
        <taxon>Chloroflexota</taxon>
        <taxon>Ktedonobacteria</taxon>
        <taxon>Ktedonobacterales</taxon>
        <taxon>Dictyobacteraceae</taxon>
        <taxon>Dictyobacter</taxon>
    </lineage>
</organism>
<dbReference type="NCBIfam" id="TIGR03560">
    <property type="entry name" value="F420_Rv1855c"/>
    <property type="match status" value="1"/>
</dbReference>
<accession>A0ABQ3VB54</accession>
<gene>
    <name evidence="6" type="ORF">KSZ_11280</name>
</gene>
<dbReference type="PANTHER" id="PTHR42847">
    <property type="entry name" value="ALKANESULFONATE MONOOXYGENASE"/>
    <property type="match status" value="1"/>
</dbReference>
<reference evidence="6 7" key="1">
    <citation type="journal article" date="2021" name="Int. J. Syst. Evol. Microbiol.">
        <title>Reticulibacter mediterranei gen. nov., sp. nov., within the new family Reticulibacteraceae fam. nov., and Ktedonospora formicarum gen. nov., sp. nov., Ktedonobacter robiniae sp. nov., Dictyobacter formicarum sp. nov. and Dictyobacter arantiisoli sp. nov., belonging to the class Ktedonobacteria.</title>
        <authorList>
            <person name="Yabe S."/>
            <person name="Zheng Y."/>
            <person name="Wang C.M."/>
            <person name="Sakai Y."/>
            <person name="Abe K."/>
            <person name="Yokota A."/>
            <person name="Donadio S."/>
            <person name="Cavaletti L."/>
            <person name="Monciardini P."/>
        </authorList>
    </citation>
    <scope>NUCLEOTIDE SEQUENCE [LARGE SCALE GENOMIC DNA]</scope>
    <source>
        <strain evidence="6 7">SOSP1-9</strain>
    </source>
</reference>
<dbReference type="SUPFAM" id="SSF51679">
    <property type="entry name" value="Bacterial luciferase-like"/>
    <property type="match status" value="1"/>
</dbReference>
<keyword evidence="4" id="KW-0503">Monooxygenase</keyword>
<dbReference type="EMBL" id="BNJJ01000003">
    <property type="protein sequence ID" value="GHO83122.1"/>
    <property type="molecule type" value="Genomic_DNA"/>
</dbReference>
<keyword evidence="1" id="KW-0285">Flavoprotein</keyword>